<dbReference type="InterPro" id="IPR010375">
    <property type="entry name" value="CdAMP_rec"/>
</dbReference>
<dbReference type="FunCoup" id="D1C2B9">
    <property type="interactions" value="5"/>
</dbReference>
<reference evidence="1 2" key="2">
    <citation type="journal article" date="2010" name="Stand. Genomic Sci.">
        <title>Complete genome sequence of Desulfohalobium retbaense type strain (HR(100)).</title>
        <authorList>
            <person name="Spring S."/>
            <person name="Nolan M."/>
            <person name="Lapidus A."/>
            <person name="Glavina Del Rio T."/>
            <person name="Copeland A."/>
            <person name="Tice H."/>
            <person name="Cheng J.F."/>
            <person name="Lucas S."/>
            <person name="Land M."/>
            <person name="Chen F."/>
            <person name="Bruce D."/>
            <person name="Goodwin L."/>
            <person name="Pitluck S."/>
            <person name="Ivanova N."/>
            <person name="Mavromatis K."/>
            <person name="Mikhailova N."/>
            <person name="Pati A."/>
            <person name="Chen A."/>
            <person name="Palaniappan K."/>
            <person name="Hauser L."/>
            <person name="Chang Y.J."/>
            <person name="Jeffries C.D."/>
            <person name="Munk C."/>
            <person name="Kiss H."/>
            <person name="Chain P."/>
            <person name="Han C."/>
            <person name="Brettin T."/>
            <person name="Detter J.C."/>
            <person name="Schuler E."/>
            <person name="Goker M."/>
            <person name="Rohde M."/>
            <person name="Bristow J."/>
            <person name="Eisen J.A."/>
            <person name="Markowitz V."/>
            <person name="Hugenholtz P."/>
            <person name="Kyrpides N.C."/>
            <person name="Klenk H.P."/>
        </authorList>
    </citation>
    <scope>NUCLEOTIDE SEQUENCE [LARGE SCALE GENOMIC DNA]</scope>
    <source>
        <strain evidence="2">ATCC 49802 / DSM 20745 / S 6022</strain>
    </source>
</reference>
<evidence type="ECO:0000313" key="2">
    <source>
        <dbReference type="Proteomes" id="UP000002027"/>
    </source>
</evidence>
<dbReference type="SUPFAM" id="SSF54913">
    <property type="entry name" value="GlnB-like"/>
    <property type="match status" value="1"/>
</dbReference>
<dbReference type="PANTHER" id="PTHR38456:SF1">
    <property type="entry name" value="CYCLIC DI-AMP RECEPTOR A"/>
    <property type="match status" value="1"/>
</dbReference>
<dbReference type="InParanoid" id="D1C2B9"/>
<organism evidence="1 2">
    <name type="scientific">Sphaerobacter thermophilus (strain ATCC 49802 / DSM 20745 / KCCM 41009 / NCIMB 13125 / S 6022)</name>
    <dbReference type="NCBI Taxonomy" id="479434"/>
    <lineage>
        <taxon>Bacteria</taxon>
        <taxon>Pseudomonadati</taxon>
        <taxon>Thermomicrobiota</taxon>
        <taxon>Thermomicrobia</taxon>
        <taxon>Sphaerobacterales</taxon>
        <taxon>Sphaerobacterineae</taxon>
        <taxon>Sphaerobacteraceae</taxon>
        <taxon>Sphaerobacter</taxon>
    </lineage>
</organism>
<gene>
    <name evidence="1" type="ordered locus">Sthe_0949</name>
</gene>
<dbReference type="eggNOG" id="COG3870">
    <property type="taxonomic scope" value="Bacteria"/>
</dbReference>
<dbReference type="HOGENOM" id="CLU_143974_1_0_0"/>
<keyword evidence="2" id="KW-1185">Reference proteome</keyword>
<evidence type="ECO:0000313" key="1">
    <source>
        <dbReference type="EMBL" id="ACZ38386.1"/>
    </source>
</evidence>
<protein>
    <recommendedName>
        <fullName evidence="3">Nitrogen regulatory protein P-II</fullName>
    </recommendedName>
</protein>
<dbReference type="Pfam" id="PF06153">
    <property type="entry name" value="CdAMP_rec"/>
    <property type="match status" value="1"/>
</dbReference>
<name>D1C2B9_SPHTD</name>
<dbReference type="Gene3D" id="3.30.70.120">
    <property type="match status" value="1"/>
</dbReference>
<dbReference type="KEGG" id="sti:Sthe_0949"/>
<dbReference type="RefSeq" id="WP_012871433.1">
    <property type="nucleotide sequence ID" value="NC_013523.1"/>
</dbReference>
<dbReference type="InterPro" id="IPR015867">
    <property type="entry name" value="N-reg_PII/ATP_PRibTrfase_C"/>
</dbReference>
<dbReference type="EMBL" id="CP001823">
    <property type="protein sequence ID" value="ACZ38386.1"/>
    <property type="molecule type" value="Genomic_DNA"/>
</dbReference>
<sequence length="110" mass="12308">MKLIFAVIQGKDADNLLTALRDNGYRSTQINSAGGFLRENNVTVLIGVEDPYVPDVLRLIEQNCYTRTQYVNPLLPIMEPGEFYVPNPVEVQVGGATVFVLDVERVERIP</sequence>
<accession>D1C2B9</accession>
<dbReference type="PANTHER" id="PTHR38456">
    <property type="entry name" value="CYCLIC DI-AMP RECEPTOR A"/>
    <property type="match status" value="1"/>
</dbReference>
<dbReference type="AlphaFoldDB" id="D1C2B9"/>
<reference evidence="2" key="1">
    <citation type="submission" date="2009-11" db="EMBL/GenBank/DDBJ databases">
        <title>The complete chromosome 1 of Sphaerobacter thermophilus DSM 20745.</title>
        <authorList>
            <person name="Lucas S."/>
            <person name="Copeland A."/>
            <person name="Lapidus A."/>
            <person name="Glavina del Rio T."/>
            <person name="Dalin E."/>
            <person name="Tice H."/>
            <person name="Bruce D."/>
            <person name="Goodwin L."/>
            <person name="Pitluck S."/>
            <person name="Kyrpides N."/>
            <person name="Mavromatis K."/>
            <person name="Ivanova N."/>
            <person name="Mikhailova N."/>
            <person name="LaButti K.M."/>
            <person name="Clum A."/>
            <person name="Sun H.I."/>
            <person name="Brettin T."/>
            <person name="Detter J.C."/>
            <person name="Han C."/>
            <person name="Larimer F."/>
            <person name="Land M."/>
            <person name="Hauser L."/>
            <person name="Markowitz V."/>
            <person name="Cheng J.F."/>
            <person name="Hugenholtz P."/>
            <person name="Woyke T."/>
            <person name="Wu D."/>
            <person name="Steenblock K."/>
            <person name="Schneider S."/>
            <person name="Pukall R."/>
            <person name="Goeker M."/>
            <person name="Klenk H.P."/>
            <person name="Eisen J.A."/>
        </authorList>
    </citation>
    <scope>NUCLEOTIDE SEQUENCE [LARGE SCALE GENOMIC DNA]</scope>
    <source>
        <strain evidence="2">ATCC 49802 / DSM 20745 / S 6022</strain>
    </source>
</reference>
<proteinExistence type="predicted"/>
<dbReference type="STRING" id="479434.Sthe_0949"/>
<evidence type="ECO:0008006" key="3">
    <source>
        <dbReference type="Google" id="ProtNLM"/>
    </source>
</evidence>
<dbReference type="Proteomes" id="UP000002027">
    <property type="component" value="Chromosome 1"/>
</dbReference>
<dbReference type="InterPro" id="IPR011322">
    <property type="entry name" value="N-reg_PII-like_a/b"/>
</dbReference>
<dbReference type="OrthoDB" id="9794275at2"/>